<dbReference type="InParanoid" id="A0A2K1X833"/>
<dbReference type="Proteomes" id="UP000006729">
    <property type="component" value="Chromosome 17"/>
</dbReference>
<protein>
    <submittedName>
        <fullName evidence="1">Uncharacterized protein</fullName>
    </submittedName>
</protein>
<dbReference type="EMBL" id="CM009306">
    <property type="protein sequence ID" value="PNS96930.1"/>
    <property type="molecule type" value="Genomic_DNA"/>
</dbReference>
<organism evidence="1 2">
    <name type="scientific">Populus trichocarpa</name>
    <name type="common">Western balsam poplar</name>
    <name type="synonym">Populus balsamifera subsp. trichocarpa</name>
    <dbReference type="NCBI Taxonomy" id="3694"/>
    <lineage>
        <taxon>Eukaryota</taxon>
        <taxon>Viridiplantae</taxon>
        <taxon>Streptophyta</taxon>
        <taxon>Embryophyta</taxon>
        <taxon>Tracheophyta</taxon>
        <taxon>Spermatophyta</taxon>
        <taxon>Magnoliopsida</taxon>
        <taxon>eudicotyledons</taxon>
        <taxon>Gunneridae</taxon>
        <taxon>Pentapetalae</taxon>
        <taxon>rosids</taxon>
        <taxon>fabids</taxon>
        <taxon>Malpighiales</taxon>
        <taxon>Salicaceae</taxon>
        <taxon>Saliceae</taxon>
        <taxon>Populus</taxon>
    </lineage>
</organism>
<proteinExistence type="predicted"/>
<evidence type="ECO:0000313" key="2">
    <source>
        <dbReference type="Proteomes" id="UP000006729"/>
    </source>
</evidence>
<dbReference type="AlphaFoldDB" id="A0A2K1X833"/>
<name>A0A2K1X833_POPTR</name>
<accession>A0A2K1X833</accession>
<evidence type="ECO:0000313" key="1">
    <source>
        <dbReference type="EMBL" id="PNS96930.1"/>
    </source>
</evidence>
<gene>
    <name evidence="1" type="ORF">POPTR_017G147100</name>
</gene>
<reference evidence="1 2" key="1">
    <citation type="journal article" date="2006" name="Science">
        <title>The genome of black cottonwood, Populus trichocarpa (Torr. &amp; Gray).</title>
        <authorList>
            <person name="Tuskan G.A."/>
            <person name="Difazio S."/>
            <person name="Jansson S."/>
            <person name="Bohlmann J."/>
            <person name="Grigoriev I."/>
            <person name="Hellsten U."/>
            <person name="Putnam N."/>
            <person name="Ralph S."/>
            <person name="Rombauts S."/>
            <person name="Salamov A."/>
            <person name="Schein J."/>
            <person name="Sterck L."/>
            <person name="Aerts A."/>
            <person name="Bhalerao R.R."/>
            <person name="Bhalerao R.P."/>
            <person name="Blaudez D."/>
            <person name="Boerjan W."/>
            <person name="Brun A."/>
            <person name="Brunner A."/>
            <person name="Busov V."/>
            <person name="Campbell M."/>
            <person name="Carlson J."/>
            <person name="Chalot M."/>
            <person name="Chapman J."/>
            <person name="Chen G.L."/>
            <person name="Cooper D."/>
            <person name="Coutinho P.M."/>
            <person name="Couturier J."/>
            <person name="Covert S."/>
            <person name="Cronk Q."/>
            <person name="Cunningham R."/>
            <person name="Davis J."/>
            <person name="Degroeve S."/>
            <person name="Dejardin A."/>
            <person name="Depamphilis C."/>
            <person name="Detter J."/>
            <person name="Dirks B."/>
            <person name="Dubchak I."/>
            <person name="Duplessis S."/>
            <person name="Ehlting J."/>
            <person name="Ellis B."/>
            <person name="Gendler K."/>
            <person name="Goodstein D."/>
            <person name="Gribskov M."/>
            <person name="Grimwood J."/>
            <person name="Groover A."/>
            <person name="Gunter L."/>
            <person name="Hamberger B."/>
            <person name="Heinze B."/>
            <person name="Helariutta Y."/>
            <person name="Henrissat B."/>
            <person name="Holligan D."/>
            <person name="Holt R."/>
            <person name="Huang W."/>
            <person name="Islam-Faridi N."/>
            <person name="Jones S."/>
            <person name="Jones-Rhoades M."/>
            <person name="Jorgensen R."/>
            <person name="Joshi C."/>
            <person name="Kangasjarvi J."/>
            <person name="Karlsson J."/>
            <person name="Kelleher C."/>
            <person name="Kirkpatrick R."/>
            <person name="Kirst M."/>
            <person name="Kohler A."/>
            <person name="Kalluri U."/>
            <person name="Larimer F."/>
            <person name="Leebens-Mack J."/>
            <person name="Leple J.C."/>
            <person name="Locascio P."/>
            <person name="Lou Y."/>
            <person name="Lucas S."/>
            <person name="Martin F."/>
            <person name="Montanini B."/>
            <person name="Napoli C."/>
            <person name="Nelson D.R."/>
            <person name="Nelson C."/>
            <person name="Nieminen K."/>
            <person name="Nilsson O."/>
            <person name="Pereda V."/>
            <person name="Peter G."/>
            <person name="Philippe R."/>
            <person name="Pilate G."/>
            <person name="Poliakov A."/>
            <person name="Razumovskaya J."/>
            <person name="Richardson P."/>
            <person name="Rinaldi C."/>
            <person name="Ritland K."/>
            <person name="Rouze P."/>
            <person name="Ryaboy D."/>
            <person name="Schmutz J."/>
            <person name="Schrader J."/>
            <person name="Segerman B."/>
            <person name="Shin H."/>
            <person name="Siddiqui A."/>
            <person name="Sterky F."/>
            <person name="Terry A."/>
            <person name="Tsai C.J."/>
            <person name="Uberbacher E."/>
            <person name="Unneberg P."/>
            <person name="Vahala J."/>
            <person name="Wall K."/>
            <person name="Wessler S."/>
            <person name="Yang G."/>
            <person name="Yin T."/>
            <person name="Douglas C."/>
            <person name="Marra M."/>
            <person name="Sandberg G."/>
            <person name="Van de Peer Y."/>
            <person name="Rokhsar D."/>
        </authorList>
    </citation>
    <scope>NUCLEOTIDE SEQUENCE [LARGE SCALE GENOMIC DNA]</scope>
    <source>
        <strain evidence="2">cv. Nisqually</strain>
    </source>
</reference>
<sequence length="69" mass="7925">MNRSLTAYTSSLQQVDHIPHYHYQNPTNITSLKQNQKGISSNSSNPRSLSSLLKSYLYFSNNSSLIWDF</sequence>
<keyword evidence="2" id="KW-1185">Reference proteome</keyword>